<dbReference type="Gene3D" id="3.30.420.40">
    <property type="match status" value="2"/>
</dbReference>
<evidence type="ECO:0000313" key="4">
    <source>
        <dbReference type="Proteomes" id="UP000030748"/>
    </source>
</evidence>
<dbReference type="GO" id="GO:0005524">
    <property type="term" value="F:ATP binding"/>
    <property type="evidence" value="ECO:0007669"/>
    <property type="project" value="UniProtKB-KW"/>
</dbReference>
<evidence type="ECO:0000256" key="1">
    <source>
        <dbReference type="ARBA" id="ARBA00022741"/>
    </source>
</evidence>
<keyword evidence="1" id="KW-0547">Nucleotide-binding</keyword>
<keyword evidence="4" id="KW-1185">Reference proteome</keyword>
<dbReference type="SUPFAM" id="SSF53067">
    <property type="entry name" value="Actin-like ATPase domain"/>
    <property type="match status" value="1"/>
</dbReference>
<proteinExistence type="predicted"/>
<dbReference type="InterPro" id="IPR043129">
    <property type="entry name" value="ATPase_NBD"/>
</dbReference>
<accession>A0A022QDL3</accession>
<dbReference type="Gene3D" id="3.30.30.30">
    <property type="match status" value="1"/>
</dbReference>
<name>A0A022QDL3_ERYGU</name>
<evidence type="ECO:0000256" key="2">
    <source>
        <dbReference type="ARBA" id="ARBA00022840"/>
    </source>
</evidence>
<dbReference type="Proteomes" id="UP000030748">
    <property type="component" value="Unassembled WGS sequence"/>
</dbReference>
<dbReference type="InterPro" id="IPR013126">
    <property type="entry name" value="Hsp_70_fam"/>
</dbReference>
<dbReference type="GO" id="GO:0140662">
    <property type="term" value="F:ATP-dependent protein folding chaperone"/>
    <property type="evidence" value="ECO:0007669"/>
    <property type="project" value="InterPro"/>
</dbReference>
<dbReference type="Pfam" id="PF00012">
    <property type="entry name" value="HSP70"/>
    <property type="match status" value="1"/>
</dbReference>
<organism evidence="3 4">
    <name type="scientific">Erythranthe guttata</name>
    <name type="common">Yellow monkey flower</name>
    <name type="synonym">Mimulus guttatus</name>
    <dbReference type="NCBI Taxonomy" id="4155"/>
    <lineage>
        <taxon>Eukaryota</taxon>
        <taxon>Viridiplantae</taxon>
        <taxon>Streptophyta</taxon>
        <taxon>Embryophyta</taxon>
        <taxon>Tracheophyta</taxon>
        <taxon>Spermatophyta</taxon>
        <taxon>Magnoliopsida</taxon>
        <taxon>eudicotyledons</taxon>
        <taxon>Gunneridae</taxon>
        <taxon>Pentapetalae</taxon>
        <taxon>asterids</taxon>
        <taxon>lamiids</taxon>
        <taxon>Lamiales</taxon>
        <taxon>Phrymaceae</taxon>
        <taxon>Erythranthe</taxon>
    </lineage>
</organism>
<dbReference type="EMBL" id="KI632119">
    <property type="protein sequence ID" value="EYU24580.1"/>
    <property type="molecule type" value="Genomic_DNA"/>
</dbReference>
<sequence length="195" mass="21031">MNNPPINSIDAKYLISRRISRPYDYMRGGMSHLLRLFTVISGAGETPVVVQINHDGEEKQLSFEEIVSMVWTLVKRDQEAASAPVAAAGAGLWFNAGNAAVVILEDFMHDGQRQAAANAAAGDGVDLHIINNPVCASIAYALDKKPSADEERNVLVYNHGGDDLTVAVLTIEEGGVFSMRSAARETQLTGDKFTN</sequence>
<keyword evidence="2" id="KW-0067">ATP-binding</keyword>
<dbReference type="STRING" id="4155.A0A022QDL3"/>
<evidence type="ECO:0000313" key="3">
    <source>
        <dbReference type="EMBL" id="EYU24580.1"/>
    </source>
</evidence>
<dbReference type="PANTHER" id="PTHR19375">
    <property type="entry name" value="HEAT SHOCK PROTEIN 70KDA"/>
    <property type="match status" value="1"/>
</dbReference>
<gene>
    <name evidence="3" type="ORF">MIMGU_mgv1a0080881mg</name>
</gene>
<feature type="non-terminal residue" evidence="3">
    <location>
        <position position="195"/>
    </location>
</feature>
<dbReference type="AlphaFoldDB" id="A0A022QDL3"/>
<dbReference type="eggNOG" id="KOG0101">
    <property type="taxonomic scope" value="Eukaryota"/>
</dbReference>
<protein>
    <submittedName>
        <fullName evidence="3">Uncharacterized protein</fullName>
    </submittedName>
</protein>
<reference evidence="3 4" key="1">
    <citation type="journal article" date="2013" name="Proc. Natl. Acad. Sci. U.S.A.">
        <title>Fine-scale variation in meiotic recombination in Mimulus inferred from population shotgun sequencing.</title>
        <authorList>
            <person name="Hellsten U."/>
            <person name="Wright K.M."/>
            <person name="Jenkins J."/>
            <person name="Shu S."/>
            <person name="Yuan Y."/>
            <person name="Wessler S.R."/>
            <person name="Schmutz J."/>
            <person name="Willis J.H."/>
            <person name="Rokhsar D.S."/>
        </authorList>
    </citation>
    <scope>NUCLEOTIDE SEQUENCE [LARGE SCALE GENOMIC DNA]</scope>
    <source>
        <strain evidence="4">cv. DUN x IM62</strain>
    </source>
</reference>